<reference evidence="2 3" key="1">
    <citation type="submission" date="2020-07" db="EMBL/GenBank/DDBJ databases">
        <title>Pseudogemmobacter sp. nov., isolated from poultry manure in Taiwan.</title>
        <authorList>
            <person name="Lin S.-Y."/>
            <person name="Tang Y.-S."/>
            <person name="Young C.-C."/>
        </authorList>
    </citation>
    <scope>NUCLEOTIDE SEQUENCE [LARGE SCALE GENOMIC DNA]</scope>
    <source>
        <strain evidence="2 3">CC-YST710</strain>
    </source>
</reference>
<dbReference type="Gene3D" id="3.40.50.1820">
    <property type="entry name" value="alpha/beta hydrolase"/>
    <property type="match status" value="1"/>
</dbReference>
<dbReference type="Gene3D" id="3.30.300.30">
    <property type="match status" value="1"/>
</dbReference>
<evidence type="ECO:0000313" key="2">
    <source>
        <dbReference type="EMBL" id="MCB5410443.1"/>
    </source>
</evidence>
<gene>
    <name evidence="2" type="ORF">H0485_10565</name>
</gene>
<evidence type="ECO:0000313" key="3">
    <source>
        <dbReference type="Proteomes" id="UP001198571"/>
    </source>
</evidence>
<dbReference type="EMBL" id="JACDXX010000008">
    <property type="protein sequence ID" value="MCB5410443.1"/>
    <property type="molecule type" value="Genomic_DNA"/>
</dbReference>
<dbReference type="SUPFAM" id="SSF53474">
    <property type="entry name" value="alpha/beta-Hydrolases"/>
    <property type="match status" value="1"/>
</dbReference>
<dbReference type="Pfam" id="PF00501">
    <property type="entry name" value="AMP-binding"/>
    <property type="match status" value="1"/>
</dbReference>
<dbReference type="InterPro" id="IPR009081">
    <property type="entry name" value="PP-bd_ACP"/>
</dbReference>
<dbReference type="SUPFAM" id="SSF56801">
    <property type="entry name" value="Acetyl-CoA synthetase-like"/>
    <property type="match status" value="1"/>
</dbReference>
<dbReference type="PROSITE" id="PS50075">
    <property type="entry name" value="CARRIER"/>
    <property type="match status" value="1"/>
</dbReference>
<dbReference type="InterPro" id="IPR029058">
    <property type="entry name" value="AB_hydrolase_fold"/>
</dbReference>
<proteinExistence type="predicted"/>
<dbReference type="Gene3D" id="1.10.1200.10">
    <property type="entry name" value="ACP-like"/>
    <property type="match status" value="1"/>
</dbReference>
<evidence type="ECO:0000259" key="1">
    <source>
        <dbReference type="PROSITE" id="PS50075"/>
    </source>
</evidence>
<feature type="domain" description="Carrier" evidence="1">
    <location>
        <begin position="533"/>
        <end position="609"/>
    </location>
</feature>
<dbReference type="Pfam" id="PF00550">
    <property type="entry name" value="PP-binding"/>
    <property type="match status" value="1"/>
</dbReference>
<protein>
    <submittedName>
        <fullName evidence="2">AMP-binding protein</fullName>
    </submittedName>
</protein>
<keyword evidence="3" id="KW-1185">Reference proteome</keyword>
<dbReference type="Gene3D" id="3.40.50.12780">
    <property type="entry name" value="N-terminal domain of ligase-like"/>
    <property type="match status" value="1"/>
</dbReference>
<sequence>MSDPCSTARLSLSCGVPREPAYASLAAALRAGFARAGGGGFVSIGPDGQQIRLAWQESADRALRLVAGLQARGFGPGDALLLQSGAAADLVTAVHAGILGGYCIIPCTTRPASALQPLCAAQFRRLCVIDAPELARLLTSPAPAADLPEDQGGAALRFAIPTSGTTGTARLVGLSDAAALARWWPVLPGPGGATGFLSWTAFDHVMGMGMAMPDLPLKLHLDTRRFISQPLTWLDALQQSGASHATMTSFGLSLLVKALAGSPERVWDLRQVQRIGIGAESVSRPMVEAALRALMPFGLREDAMIAGYGMTECGPVAGGGTPFLPGAGGDDSPPELDRPTAGHALRITGAAGEVLAEGETGAIEVRGPTMTSGYIGDPEANAALFTADGWLRTGDLGLLRDGRLTVTGRAKELIIVDAKKYTCQEIEACLRAATGLSEIYAVPLTPAQHQEQGGGLGAACALFVVCAKHEAPPDLARQLAAAMAAEFRFTPGRISQIAPGDLPRTGLGKLRRLALAESDSPNLMLALRAGRAAADGADTDQLSRIWREVLELGPGFDPEADFFLLGGTSLKALQLSAAVERIWGCQLNLQDFPDRFSLSDLGARIRGSDRAGEGGDEGLAARLRQLMADWPGRAALPDGLIRQLSPGDLPGRPERLFWCTQDATGAGMLRKYLARRLNSYVLRSGVYLFHYDSPQARAAARLYADEILRLAPEGPLILGGDCQGAMLIREILPLLRAAGRAVDLFIVADAHFQRLARDQAFDVPLVLLALAGSRFNPRRWFRDPEAGLRKYAPRGFMLRILPGTYAQTLAADHGARTADAILDAIGQARALQPAVDLPAPAPPASSFYQRRLRSRIRRLSLVAGQEYILPVSVRNRSELPWPAHAQSGLALGNHWLSPEGEILIWSDGHCPLPRLLAPHQSMGLRLMIRAPERPGPALLELDLAEEGLRWFAEVSGKALQIPVTILPRPQKAALPWYRRLLRRRRAVRGS</sequence>
<accession>A0ABS8CMQ1</accession>
<comment type="caution">
    <text evidence="2">The sequence shown here is derived from an EMBL/GenBank/DDBJ whole genome shotgun (WGS) entry which is preliminary data.</text>
</comment>
<dbReference type="InterPro" id="IPR000873">
    <property type="entry name" value="AMP-dep_synth/lig_dom"/>
</dbReference>
<dbReference type="PANTHER" id="PTHR24096">
    <property type="entry name" value="LONG-CHAIN-FATTY-ACID--COA LIGASE"/>
    <property type="match status" value="1"/>
</dbReference>
<dbReference type="InterPro" id="IPR042099">
    <property type="entry name" value="ANL_N_sf"/>
</dbReference>
<dbReference type="SUPFAM" id="SSF47336">
    <property type="entry name" value="ACP-like"/>
    <property type="match status" value="1"/>
</dbReference>
<name>A0ABS8CMQ1_9RHOB</name>
<organism evidence="2 3">
    <name type="scientific">Pseudogemmobacter faecipullorum</name>
    <dbReference type="NCBI Taxonomy" id="2755041"/>
    <lineage>
        <taxon>Bacteria</taxon>
        <taxon>Pseudomonadati</taxon>
        <taxon>Pseudomonadota</taxon>
        <taxon>Alphaproteobacteria</taxon>
        <taxon>Rhodobacterales</taxon>
        <taxon>Paracoccaceae</taxon>
        <taxon>Pseudogemmobacter</taxon>
    </lineage>
</organism>
<dbReference type="InterPro" id="IPR036736">
    <property type="entry name" value="ACP-like_sf"/>
</dbReference>
<dbReference type="Proteomes" id="UP001198571">
    <property type="component" value="Unassembled WGS sequence"/>
</dbReference>
<dbReference type="RefSeq" id="WP_226935347.1">
    <property type="nucleotide sequence ID" value="NZ_JACDXX010000008.1"/>
</dbReference>
<dbReference type="InterPro" id="IPR045851">
    <property type="entry name" value="AMP-bd_C_sf"/>
</dbReference>